<dbReference type="Pfam" id="PF01595">
    <property type="entry name" value="CNNM"/>
    <property type="match status" value="1"/>
</dbReference>
<dbReference type="Pfam" id="PF00571">
    <property type="entry name" value="CBS"/>
    <property type="match status" value="1"/>
</dbReference>
<evidence type="ECO:0000313" key="13">
    <source>
        <dbReference type="Proteomes" id="UP000034324"/>
    </source>
</evidence>
<feature type="transmembrane region" description="Helical" evidence="9">
    <location>
        <begin position="44"/>
        <end position="69"/>
    </location>
</feature>
<feature type="transmembrane region" description="Helical" evidence="9">
    <location>
        <begin position="114"/>
        <end position="133"/>
    </location>
</feature>
<dbReference type="InterPro" id="IPR046342">
    <property type="entry name" value="CBS_dom_sf"/>
</dbReference>
<protein>
    <recommendedName>
        <fullName evidence="14">CBS domain-containing protein</fullName>
    </recommendedName>
</protein>
<feature type="domain" description="CNNM transmembrane" evidence="11">
    <location>
        <begin position="1"/>
        <end position="179"/>
    </location>
</feature>
<dbReference type="Gene3D" id="3.10.580.10">
    <property type="entry name" value="CBS-domain"/>
    <property type="match status" value="1"/>
</dbReference>
<dbReference type="EMBL" id="LBVC01000032">
    <property type="protein sequence ID" value="KKQ77913.1"/>
    <property type="molecule type" value="Genomic_DNA"/>
</dbReference>
<evidence type="ECO:0000256" key="3">
    <source>
        <dbReference type="ARBA" id="ARBA00022692"/>
    </source>
</evidence>
<evidence type="ECO:0000259" key="10">
    <source>
        <dbReference type="PROSITE" id="PS51371"/>
    </source>
</evidence>
<dbReference type="PROSITE" id="PS51846">
    <property type="entry name" value="CNNM"/>
    <property type="match status" value="1"/>
</dbReference>
<keyword evidence="5 8" id="KW-1133">Transmembrane helix</keyword>
<proteinExistence type="predicted"/>
<keyword evidence="7" id="KW-0129">CBS domain</keyword>
<evidence type="ECO:0000256" key="9">
    <source>
        <dbReference type="SAM" id="Phobius"/>
    </source>
</evidence>
<accession>A0A0G0KE67</accession>
<organism evidence="12 13">
    <name type="scientific">Candidatus Daviesbacteria bacterium GW2011_GWF2_38_6</name>
    <dbReference type="NCBI Taxonomy" id="1618432"/>
    <lineage>
        <taxon>Bacteria</taxon>
        <taxon>Candidatus Daviesiibacteriota</taxon>
    </lineage>
</organism>
<dbReference type="SUPFAM" id="SSF54631">
    <property type="entry name" value="CBS-domain pair"/>
    <property type="match status" value="1"/>
</dbReference>
<sequence length="325" mass="35678">MAEIAIISARKYKLKRLANEGSKAAQIALELANNPNKFLSTVQIGITLIGILAGAFGGATLAESLSIYLSALPLLDPYSEFLGVGIVVIAITYLSLVIGELVPKRIALNNPEGIALFFSRFMNILASVISPFVRVLSISNNLVLKILRIKLKKQALVSEDEVRMLIAEGAKIGIFERAEKDIVERTLLLDDQALSTLMTPRNKIAWLDINDSPEKNRAKISKIPHSHYPVCRGSLDEIIGIVRTENLLTDFLANEEINLKQDLRKPLFALSTMTALKVLEVFKKSGIHIVLVVKDKKVVGLVSLTDILEAIVGDISTIDEQENES</sequence>
<evidence type="ECO:0000256" key="6">
    <source>
        <dbReference type="ARBA" id="ARBA00023136"/>
    </source>
</evidence>
<evidence type="ECO:0000313" key="12">
    <source>
        <dbReference type="EMBL" id="KKQ77913.1"/>
    </source>
</evidence>
<dbReference type="GO" id="GO:0005886">
    <property type="term" value="C:plasma membrane"/>
    <property type="evidence" value="ECO:0007669"/>
    <property type="project" value="UniProtKB-SubCell"/>
</dbReference>
<feature type="transmembrane region" description="Helical" evidence="9">
    <location>
        <begin position="81"/>
        <end position="102"/>
    </location>
</feature>
<dbReference type="InterPro" id="IPR000644">
    <property type="entry name" value="CBS_dom"/>
</dbReference>
<dbReference type="InterPro" id="IPR002550">
    <property type="entry name" value="CNNM"/>
</dbReference>
<dbReference type="InterPro" id="IPR051676">
    <property type="entry name" value="UPF0053_domain"/>
</dbReference>
<evidence type="ECO:0000259" key="11">
    <source>
        <dbReference type="PROSITE" id="PS51846"/>
    </source>
</evidence>
<comment type="caution">
    <text evidence="12">The sequence shown here is derived from an EMBL/GenBank/DDBJ whole genome shotgun (WGS) entry which is preliminary data.</text>
</comment>
<dbReference type="PANTHER" id="PTHR43099:SF2">
    <property type="entry name" value="UPF0053 PROTEIN YRKA"/>
    <property type="match status" value="1"/>
</dbReference>
<dbReference type="PANTHER" id="PTHR43099">
    <property type="entry name" value="UPF0053 PROTEIN YRKA"/>
    <property type="match status" value="1"/>
</dbReference>
<evidence type="ECO:0000256" key="5">
    <source>
        <dbReference type="ARBA" id="ARBA00022989"/>
    </source>
</evidence>
<keyword evidence="6 8" id="KW-0472">Membrane</keyword>
<reference evidence="12 13" key="1">
    <citation type="journal article" date="2015" name="Nature">
        <title>rRNA introns, odd ribosomes, and small enigmatic genomes across a large radiation of phyla.</title>
        <authorList>
            <person name="Brown C.T."/>
            <person name="Hug L.A."/>
            <person name="Thomas B.C."/>
            <person name="Sharon I."/>
            <person name="Castelle C.J."/>
            <person name="Singh A."/>
            <person name="Wilkins M.J."/>
            <person name="Williams K.H."/>
            <person name="Banfield J.F."/>
        </authorList>
    </citation>
    <scope>NUCLEOTIDE SEQUENCE [LARGE SCALE GENOMIC DNA]</scope>
</reference>
<dbReference type="PATRIC" id="fig|1618432.3.peg.477"/>
<name>A0A0G0KE67_9BACT</name>
<dbReference type="InterPro" id="IPR044751">
    <property type="entry name" value="Ion_transp-like_CBS"/>
</dbReference>
<dbReference type="AlphaFoldDB" id="A0A0G0KE67"/>
<keyword evidence="3 8" id="KW-0812">Transmembrane</keyword>
<evidence type="ECO:0008006" key="14">
    <source>
        <dbReference type="Google" id="ProtNLM"/>
    </source>
</evidence>
<evidence type="ECO:0000256" key="2">
    <source>
        <dbReference type="ARBA" id="ARBA00022475"/>
    </source>
</evidence>
<evidence type="ECO:0000256" key="8">
    <source>
        <dbReference type="PROSITE-ProRule" id="PRU01193"/>
    </source>
</evidence>
<gene>
    <name evidence="12" type="ORF">US99_C0032G0014</name>
</gene>
<evidence type="ECO:0000256" key="7">
    <source>
        <dbReference type="PROSITE-ProRule" id="PRU00703"/>
    </source>
</evidence>
<keyword evidence="2" id="KW-1003">Cell membrane</keyword>
<evidence type="ECO:0000256" key="4">
    <source>
        <dbReference type="ARBA" id="ARBA00022737"/>
    </source>
</evidence>
<dbReference type="SMART" id="SM00116">
    <property type="entry name" value="CBS"/>
    <property type="match status" value="1"/>
</dbReference>
<evidence type="ECO:0000256" key="1">
    <source>
        <dbReference type="ARBA" id="ARBA00004651"/>
    </source>
</evidence>
<keyword evidence="4" id="KW-0677">Repeat</keyword>
<feature type="domain" description="CBS" evidence="10">
    <location>
        <begin position="262"/>
        <end position="320"/>
    </location>
</feature>
<comment type="subcellular location">
    <subcellularLocation>
        <location evidence="1">Cell membrane</location>
        <topology evidence="1">Multi-pass membrane protein</topology>
    </subcellularLocation>
</comment>
<dbReference type="Proteomes" id="UP000034324">
    <property type="component" value="Unassembled WGS sequence"/>
</dbReference>
<dbReference type="PROSITE" id="PS51371">
    <property type="entry name" value="CBS"/>
    <property type="match status" value="1"/>
</dbReference>
<dbReference type="CDD" id="cd04590">
    <property type="entry name" value="CBS_pair_CorC_HlyC_assoc"/>
    <property type="match status" value="1"/>
</dbReference>